<dbReference type="Proteomes" id="UP000001317">
    <property type="component" value="Chromosome"/>
</dbReference>
<dbReference type="SUPFAM" id="SSF53850">
    <property type="entry name" value="Periplasmic binding protein-like II"/>
    <property type="match status" value="1"/>
</dbReference>
<organism evidence="6 7">
    <name type="scientific">Shewanella halifaxensis (strain HAW-EB4)</name>
    <dbReference type="NCBI Taxonomy" id="458817"/>
    <lineage>
        <taxon>Bacteria</taxon>
        <taxon>Pseudomonadati</taxon>
        <taxon>Pseudomonadota</taxon>
        <taxon>Gammaproteobacteria</taxon>
        <taxon>Alteromonadales</taxon>
        <taxon>Shewanellaceae</taxon>
        <taxon>Shewanella</taxon>
    </lineage>
</organism>
<dbReference type="eggNOG" id="COG0583">
    <property type="taxonomic scope" value="Bacteria"/>
</dbReference>
<dbReference type="PRINTS" id="PR00039">
    <property type="entry name" value="HTHLYSR"/>
</dbReference>
<dbReference type="Pfam" id="PF00126">
    <property type="entry name" value="HTH_1"/>
    <property type="match status" value="1"/>
</dbReference>
<dbReference type="KEGG" id="shl:Shal_0076"/>
<evidence type="ECO:0000313" key="7">
    <source>
        <dbReference type="Proteomes" id="UP000001317"/>
    </source>
</evidence>
<evidence type="ECO:0000256" key="2">
    <source>
        <dbReference type="ARBA" id="ARBA00023015"/>
    </source>
</evidence>
<dbReference type="GO" id="GO:0003700">
    <property type="term" value="F:DNA-binding transcription factor activity"/>
    <property type="evidence" value="ECO:0007669"/>
    <property type="project" value="InterPro"/>
</dbReference>
<evidence type="ECO:0000256" key="3">
    <source>
        <dbReference type="ARBA" id="ARBA00023125"/>
    </source>
</evidence>
<accession>B0TM59</accession>
<dbReference type="PROSITE" id="PS50931">
    <property type="entry name" value="HTH_LYSR"/>
    <property type="match status" value="1"/>
</dbReference>
<dbReference type="GO" id="GO:0010628">
    <property type="term" value="P:positive regulation of gene expression"/>
    <property type="evidence" value="ECO:0007669"/>
    <property type="project" value="TreeGrafter"/>
</dbReference>
<evidence type="ECO:0000259" key="5">
    <source>
        <dbReference type="PROSITE" id="PS50931"/>
    </source>
</evidence>
<evidence type="ECO:0000256" key="4">
    <source>
        <dbReference type="ARBA" id="ARBA00023163"/>
    </source>
</evidence>
<keyword evidence="7" id="KW-1185">Reference proteome</keyword>
<comment type="similarity">
    <text evidence="1">Belongs to the LysR transcriptional regulatory family.</text>
</comment>
<dbReference type="GO" id="GO:0043565">
    <property type="term" value="F:sequence-specific DNA binding"/>
    <property type="evidence" value="ECO:0007669"/>
    <property type="project" value="TreeGrafter"/>
</dbReference>
<dbReference type="InterPro" id="IPR036388">
    <property type="entry name" value="WH-like_DNA-bd_sf"/>
</dbReference>
<gene>
    <name evidence="6" type="ordered locus">Shal_0076</name>
</gene>
<dbReference type="Gene3D" id="1.10.10.10">
    <property type="entry name" value="Winged helix-like DNA-binding domain superfamily/Winged helix DNA-binding domain"/>
    <property type="match status" value="1"/>
</dbReference>
<dbReference type="GO" id="GO:0009089">
    <property type="term" value="P:lysine biosynthetic process via diaminopimelate"/>
    <property type="evidence" value="ECO:0007669"/>
    <property type="project" value="TreeGrafter"/>
</dbReference>
<name>B0TM59_SHEHH</name>
<dbReference type="RefSeq" id="WP_012275209.1">
    <property type="nucleotide sequence ID" value="NC_010334.1"/>
</dbReference>
<dbReference type="InterPro" id="IPR037415">
    <property type="entry name" value="OccR_PBP2"/>
</dbReference>
<keyword evidence="3" id="KW-0238">DNA-binding</keyword>
<evidence type="ECO:0000256" key="1">
    <source>
        <dbReference type="ARBA" id="ARBA00009437"/>
    </source>
</evidence>
<dbReference type="Pfam" id="PF03466">
    <property type="entry name" value="LysR_substrate"/>
    <property type="match status" value="1"/>
</dbReference>
<dbReference type="InterPro" id="IPR005119">
    <property type="entry name" value="LysR_subst-bd"/>
</dbReference>
<sequence length="308" mass="34903">MLADSKIKIRQIEAFRCFMLSGTVTGAAELLYISQPAVSRLLSELEYRVGFPLFIRTHNKLEATPEAKLFYKDVNRVFVGMNSLTSSADAIARNNQGRLRIGVMPICSNSFMPDVIAAFLSLHPNVSIELESASRIQLLEMVRSHRIDIAITTNVEADEDEFSCRFLRRHRAVVLLHEGHPLAQKSSLSPIDLKHERFMTLAYGSPFRTRVEDAFLKQSVKRNIILEAREQSTLFQLVRKGVGIAILDPFVLHSGADGIVSRPFEPVTEWEYHVVQAKGIQTPRMVNAFLDILFEYFESPSLNKEPDR</sequence>
<reference evidence="6" key="1">
    <citation type="submission" date="2008-01" db="EMBL/GenBank/DDBJ databases">
        <title>Complete sequence of Shewanella halifaxensis HAW-EB4.</title>
        <authorList>
            <consortium name="US DOE Joint Genome Institute"/>
            <person name="Copeland A."/>
            <person name="Lucas S."/>
            <person name="Lapidus A."/>
            <person name="Glavina del Rio T."/>
            <person name="Dalin E."/>
            <person name="Tice H."/>
            <person name="Bruce D."/>
            <person name="Goodwin L."/>
            <person name="Pitluck S."/>
            <person name="Sims D."/>
            <person name="Brettin T."/>
            <person name="Detter J.C."/>
            <person name="Han C."/>
            <person name="Kuske C.R."/>
            <person name="Schmutz J."/>
            <person name="Larimer F."/>
            <person name="Land M."/>
            <person name="Hauser L."/>
            <person name="Kyrpides N."/>
            <person name="Kim E."/>
            <person name="Zhao J.-S."/>
            <person name="Richardson P."/>
        </authorList>
    </citation>
    <scope>NUCLEOTIDE SEQUENCE [LARGE SCALE GENOMIC DNA]</scope>
    <source>
        <strain evidence="6">HAW-EB4</strain>
    </source>
</reference>
<dbReference type="PANTHER" id="PTHR30427">
    <property type="entry name" value="TRANSCRIPTIONAL ACTIVATOR PROTEIN LYSR"/>
    <property type="match status" value="1"/>
</dbReference>
<keyword evidence="4" id="KW-0804">Transcription</keyword>
<dbReference type="InterPro" id="IPR000847">
    <property type="entry name" value="LysR_HTH_N"/>
</dbReference>
<keyword evidence="2" id="KW-0805">Transcription regulation</keyword>
<dbReference type="STRING" id="458817.Shal_0076"/>
<dbReference type="InterPro" id="IPR036390">
    <property type="entry name" value="WH_DNA-bd_sf"/>
</dbReference>
<dbReference type="HOGENOM" id="CLU_039613_6_3_6"/>
<protein>
    <submittedName>
        <fullName evidence="6">Transcriptional regulator, LysR family</fullName>
    </submittedName>
</protein>
<dbReference type="PANTHER" id="PTHR30427:SF1">
    <property type="entry name" value="TRANSCRIPTIONAL ACTIVATOR PROTEIN LYSR"/>
    <property type="match status" value="1"/>
</dbReference>
<dbReference type="EMBL" id="CP000931">
    <property type="protein sequence ID" value="ABZ74652.1"/>
    <property type="molecule type" value="Genomic_DNA"/>
</dbReference>
<feature type="domain" description="HTH lysR-type" evidence="5">
    <location>
        <begin position="7"/>
        <end position="64"/>
    </location>
</feature>
<dbReference type="Gene3D" id="3.40.190.290">
    <property type="match status" value="1"/>
</dbReference>
<dbReference type="CDD" id="cd08457">
    <property type="entry name" value="PBP2_OccR"/>
    <property type="match status" value="1"/>
</dbReference>
<evidence type="ECO:0000313" key="6">
    <source>
        <dbReference type="EMBL" id="ABZ74652.1"/>
    </source>
</evidence>
<dbReference type="AlphaFoldDB" id="B0TM59"/>
<dbReference type="SUPFAM" id="SSF46785">
    <property type="entry name" value="Winged helix' DNA-binding domain"/>
    <property type="match status" value="1"/>
</dbReference>
<dbReference type="OrthoDB" id="6624490at2"/>
<proteinExistence type="inferred from homology"/>